<comment type="catalytic activity">
    <reaction evidence="8">
        <text>DNA(n) + a 2'-deoxyribonucleoside 5'-triphosphate = DNA(n+1) + diphosphate</text>
        <dbReference type="Rhea" id="RHEA:22508"/>
        <dbReference type="Rhea" id="RHEA-COMP:17339"/>
        <dbReference type="Rhea" id="RHEA-COMP:17340"/>
        <dbReference type="ChEBI" id="CHEBI:33019"/>
        <dbReference type="ChEBI" id="CHEBI:61560"/>
        <dbReference type="ChEBI" id="CHEBI:173112"/>
        <dbReference type="EC" id="2.7.7.49"/>
    </reaction>
</comment>
<dbReference type="RefSeq" id="WP_048886364.1">
    <property type="nucleotide sequence ID" value="NZ_CP011310.1"/>
</dbReference>
<evidence type="ECO:0000256" key="8">
    <source>
        <dbReference type="ARBA" id="ARBA00048173"/>
    </source>
</evidence>
<feature type="domain" description="Reverse transcriptase" evidence="9">
    <location>
        <begin position="16"/>
        <end position="238"/>
    </location>
</feature>
<keyword evidence="3" id="KW-0548">Nucleotidyltransferase</keyword>
<comment type="similarity">
    <text evidence="7">Belongs to the bacterial reverse transcriptase family.</text>
</comment>
<sequence length="313" mass="35241">MSDLIKHLSSETGLSDADVERIIARAPRSYKFYTIDKRTRGKRLISQPAREVKALQRALVKYLDALPIHESATAYRKGKSILDNAAPHSQSGPIKKYDFKDFFHSIRARDWETYCAEKGVFEDQEDVALTARLMFHVTPGSSILRLAMGAPSSPWLSNVLLHDFDKRLADELAKEKIIYTRYADDLTFSAPRTGHLNSVDGILKDIIRDTDAPELTINALKTVVATTKYRRTVTGLVLANDGRVTIGRDRKRYIRSAIYHALKGANTAEENQMLLGYIAFIGSVEPDFVEKLKAKYGPNFVERLSEAHIANNQ</sequence>
<evidence type="ECO:0000256" key="7">
    <source>
        <dbReference type="ARBA" id="ARBA00034120"/>
    </source>
</evidence>
<evidence type="ECO:0000256" key="1">
    <source>
        <dbReference type="ARBA" id="ARBA00012493"/>
    </source>
</evidence>
<dbReference type="PANTHER" id="PTHR34047:SF7">
    <property type="entry name" value="RNA-DIRECTED DNA POLYMERASE"/>
    <property type="match status" value="1"/>
</dbReference>
<accession>A0A0H4VIP6</accession>
<dbReference type="Pfam" id="PF00078">
    <property type="entry name" value="RVT_1"/>
    <property type="match status" value="1"/>
</dbReference>
<dbReference type="InterPro" id="IPR051083">
    <property type="entry name" value="GrpII_Intron_Splice-Mob/Def"/>
</dbReference>
<keyword evidence="6 10" id="KW-0695">RNA-directed DNA polymerase</keyword>
<evidence type="ECO:0000256" key="5">
    <source>
        <dbReference type="ARBA" id="ARBA00022842"/>
    </source>
</evidence>
<dbReference type="GO" id="GO:0003723">
    <property type="term" value="F:RNA binding"/>
    <property type="evidence" value="ECO:0007669"/>
    <property type="project" value="InterPro"/>
</dbReference>
<dbReference type="PROSITE" id="PS50878">
    <property type="entry name" value="RT_POL"/>
    <property type="match status" value="1"/>
</dbReference>
<evidence type="ECO:0000256" key="2">
    <source>
        <dbReference type="ARBA" id="ARBA00022679"/>
    </source>
</evidence>
<evidence type="ECO:0000256" key="4">
    <source>
        <dbReference type="ARBA" id="ARBA00022723"/>
    </source>
</evidence>
<dbReference type="CDD" id="cd03487">
    <property type="entry name" value="RT_Bac_retron_II"/>
    <property type="match status" value="1"/>
</dbReference>
<organism evidence="10 11">
    <name type="scientific">Aurantiacibacter atlanticus</name>
    <dbReference type="NCBI Taxonomy" id="1648404"/>
    <lineage>
        <taxon>Bacteria</taxon>
        <taxon>Pseudomonadati</taxon>
        <taxon>Pseudomonadota</taxon>
        <taxon>Alphaproteobacteria</taxon>
        <taxon>Sphingomonadales</taxon>
        <taxon>Erythrobacteraceae</taxon>
        <taxon>Aurantiacibacter</taxon>
    </lineage>
</organism>
<dbReference type="KEGG" id="ery:CP97_13465"/>
<name>A0A0H4VIP6_9SPHN</name>
<evidence type="ECO:0000313" key="10">
    <source>
        <dbReference type="EMBL" id="AKQ42819.1"/>
    </source>
</evidence>
<dbReference type="PANTHER" id="PTHR34047">
    <property type="entry name" value="NUCLEAR INTRON MATURASE 1, MITOCHONDRIAL-RELATED"/>
    <property type="match status" value="1"/>
</dbReference>
<proteinExistence type="inferred from homology"/>
<evidence type="ECO:0000259" key="9">
    <source>
        <dbReference type="PROSITE" id="PS50878"/>
    </source>
</evidence>
<keyword evidence="5" id="KW-0460">Magnesium</keyword>
<evidence type="ECO:0000256" key="3">
    <source>
        <dbReference type="ARBA" id="ARBA00022695"/>
    </source>
</evidence>
<dbReference type="PRINTS" id="PR00866">
    <property type="entry name" value="RNADNAPOLMS"/>
</dbReference>
<dbReference type="EC" id="2.7.7.49" evidence="1"/>
<evidence type="ECO:0000313" key="11">
    <source>
        <dbReference type="Proteomes" id="UP000059113"/>
    </source>
</evidence>
<dbReference type="NCBIfam" id="NF038233">
    <property type="entry name" value="retron_St85_RT"/>
    <property type="match status" value="1"/>
</dbReference>
<gene>
    <name evidence="10" type="ORF">CP97_13465</name>
</gene>
<dbReference type="AlphaFoldDB" id="A0A0H4VIP6"/>
<evidence type="ECO:0000256" key="6">
    <source>
        <dbReference type="ARBA" id="ARBA00022918"/>
    </source>
</evidence>
<keyword evidence="2" id="KW-0808">Transferase</keyword>
<keyword evidence="11" id="KW-1185">Reference proteome</keyword>
<dbReference type="STRING" id="1648404.CP97_13465"/>
<dbReference type="InterPro" id="IPR000123">
    <property type="entry name" value="Reverse_transcriptase_msDNA"/>
</dbReference>
<dbReference type="EMBL" id="CP011310">
    <property type="protein sequence ID" value="AKQ42819.1"/>
    <property type="molecule type" value="Genomic_DNA"/>
</dbReference>
<dbReference type="Proteomes" id="UP000059113">
    <property type="component" value="Chromosome"/>
</dbReference>
<dbReference type="GO" id="GO:0046872">
    <property type="term" value="F:metal ion binding"/>
    <property type="evidence" value="ECO:0007669"/>
    <property type="project" value="UniProtKB-KW"/>
</dbReference>
<reference evidence="10 11" key="1">
    <citation type="journal article" date="2015" name="Int. J. Syst. Evol. Microbiol.">
        <title>Erythrobacter atlanticus sp. nov., a bacterium from ocean sediment able to degrade polycyclic aromatic hydrocarbons.</title>
        <authorList>
            <person name="Zhuang L."/>
            <person name="Liu Y."/>
            <person name="Wang L."/>
            <person name="Wang W."/>
            <person name="Shao Z."/>
        </authorList>
    </citation>
    <scope>NUCLEOTIDE SEQUENCE [LARGE SCALE GENOMIC DNA]</scope>
    <source>
        <strain evidence="11">s21-N3</strain>
    </source>
</reference>
<reference evidence="11" key="2">
    <citation type="submission" date="2015-04" db="EMBL/GenBank/DDBJ databases">
        <title>The complete genome sequence of Erythrobacter sp. s21-N3.</title>
        <authorList>
            <person name="Zhuang L."/>
            <person name="Liu Y."/>
            <person name="Shao Z."/>
        </authorList>
    </citation>
    <scope>NUCLEOTIDE SEQUENCE [LARGE SCALE GENOMIC DNA]</scope>
    <source>
        <strain evidence="11">s21-N3</strain>
    </source>
</reference>
<dbReference type="OrthoDB" id="7055795at2"/>
<keyword evidence="4" id="KW-0479">Metal-binding</keyword>
<dbReference type="InterPro" id="IPR000477">
    <property type="entry name" value="RT_dom"/>
</dbReference>
<dbReference type="PATRIC" id="fig|1648404.4.peg.2797"/>
<protein>
    <recommendedName>
        <fullName evidence="1">RNA-directed DNA polymerase</fullName>
        <ecNumber evidence="1">2.7.7.49</ecNumber>
    </recommendedName>
</protein>
<dbReference type="GO" id="GO:0003964">
    <property type="term" value="F:RNA-directed DNA polymerase activity"/>
    <property type="evidence" value="ECO:0007669"/>
    <property type="project" value="UniProtKB-KW"/>
</dbReference>